<dbReference type="PANTHER" id="PTHR15730">
    <property type="entry name" value="EXPERIMENTAL AUTOIMMUNE PROSTATITIS ANTIGEN 2-RELATED"/>
    <property type="match status" value="1"/>
</dbReference>
<reference evidence="3 4" key="1">
    <citation type="submission" date="2019-07" db="EMBL/GenBank/DDBJ databases">
        <title>Annotation for the trematode Paragonimus westermani.</title>
        <authorList>
            <person name="Choi Y.-J."/>
        </authorList>
    </citation>
    <scope>NUCLEOTIDE SEQUENCE [LARGE SCALE GENOMIC DNA]</scope>
    <source>
        <strain evidence="3">180907_Pwestermani</strain>
    </source>
</reference>
<protein>
    <recommendedName>
        <fullName evidence="2">Peptidase M60 domain-containing protein</fullName>
    </recommendedName>
</protein>
<dbReference type="OrthoDB" id="10260387at2759"/>
<evidence type="ECO:0000313" key="4">
    <source>
        <dbReference type="Proteomes" id="UP000699462"/>
    </source>
</evidence>
<dbReference type="AlphaFoldDB" id="A0A8T0D8A8"/>
<accession>A0A8T0D8A8</accession>
<dbReference type="Gene3D" id="3.40.390.80">
    <property type="entry name" value="Peptidase M60, enhancin-like domain 2"/>
    <property type="match status" value="1"/>
</dbReference>
<proteinExistence type="predicted"/>
<sequence>MEIKTTLEMMTSALLLTLELILRLKLTYASPEQSNVALKKPVIANAKWPECLVDGNYKSTISPLADKMPFIAVDLGDVYQLNSIHVHAQNQWSFYEHGLGLYFSVYVWPNFTTACDMNQLYPWNLVKSGLMFTRKGEQIVLSGSITAQYIIIMPDTIDFEKPTGGLVMGELRAFGKKIQDGYVPKLPEEIEDATKFGGAADTKTLASRLELASRSWNYFRKNDVIGKYTADEVETVGVQQAVRKVIDTYGKYFEYHCICDRHPLKKDPETTRAFLNYNTILFMQRGAKIIRAPGATRNPGDVSPNLKPSAYNVTFNIDVAGAFFPMAGYAKPGEAFRYQVLHMSTPNLRGFRIRINPQTDDIANHDQHNRWPVVTTVEDMRMNGQMVSPFGGPIVVQTPSKANITIRFENVYRYGWFDIRNRESVQNWNIERQRYRGTPYMMIVGDQMISMVQTDLGVDTNTENLEWSTTFFDNIVKIIHNYRGSDYTTSRLQVFVTDQQLTVGWGHSGYPWMGHNSWGDAFNTVDTLKKGECTGYPHEIGHNLQVWKATLMNGEEVTNNMYIPVVHHHLLGLPAFEEPYRPGSTPNDLKDMVNTWKNGSYHGVGVNYYNYLARLFNESLVGNVLPLAMNTKEPLDSEDLKVNFWVRSLCNESKYDLVPFHRLWSFNMDEKTLQLCGGFLCFFPDDEFTKQIPELVEKVLEDYGKNCFRGTPRKVNLNRNLMRGISKVGKQYIFIHE</sequence>
<dbReference type="SMART" id="SM01276">
    <property type="entry name" value="M60-like"/>
    <property type="match status" value="1"/>
</dbReference>
<organism evidence="3 4">
    <name type="scientific">Paragonimus westermani</name>
    <dbReference type="NCBI Taxonomy" id="34504"/>
    <lineage>
        <taxon>Eukaryota</taxon>
        <taxon>Metazoa</taxon>
        <taxon>Spiralia</taxon>
        <taxon>Lophotrochozoa</taxon>
        <taxon>Platyhelminthes</taxon>
        <taxon>Trematoda</taxon>
        <taxon>Digenea</taxon>
        <taxon>Plagiorchiida</taxon>
        <taxon>Troglotremata</taxon>
        <taxon>Troglotrematidae</taxon>
        <taxon>Paragonimus</taxon>
    </lineage>
</organism>
<dbReference type="PROSITE" id="PS51723">
    <property type="entry name" value="PEPTIDASE_M60"/>
    <property type="match status" value="1"/>
</dbReference>
<gene>
    <name evidence="3" type="ORF">P879_08614</name>
</gene>
<dbReference type="Proteomes" id="UP000699462">
    <property type="component" value="Unassembled WGS sequence"/>
</dbReference>
<dbReference type="EMBL" id="JTDF01009824">
    <property type="protein sequence ID" value="KAF8564073.1"/>
    <property type="molecule type" value="Genomic_DNA"/>
</dbReference>
<dbReference type="InterPro" id="IPR051244">
    <property type="entry name" value="TCAF"/>
</dbReference>
<dbReference type="Gene3D" id="2.60.120.260">
    <property type="entry name" value="Galactose-binding domain-like"/>
    <property type="match status" value="1"/>
</dbReference>
<feature type="signal peptide" evidence="1">
    <location>
        <begin position="1"/>
        <end position="29"/>
    </location>
</feature>
<feature type="chain" id="PRO_5035835105" description="Peptidase M60 domain-containing protein" evidence="1">
    <location>
        <begin position="30"/>
        <end position="737"/>
    </location>
</feature>
<keyword evidence="4" id="KW-1185">Reference proteome</keyword>
<dbReference type="InterPro" id="IPR042279">
    <property type="entry name" value="Pep_M60_3"/>
</dbReference>
<evidence type="ECO:0000256" key="1">
    <source>
        <dbReference type="SAM" id="SignalP"/>
    </source>
</evidence>
<evidence type="ECO:0000259" key="2">
    <source>
        <dbReference type="PROSITE" id="PS51723"/>
    </source>
</evidence>
<evidence type="ECO:0000313" key="3">
    <source>
        <dbReference type="EMBL" id="KAF8564073.1"/>
    </source>
</evidence>
<comment type="caution">
    <text evidence="3">The sequence shown here is derived from an EMBL/GenBank/DDBJ whole genome shotgun (WGS) entry which is preliminary data.</text>
</comment>
<keyword evidence="1" id="KW-0732">Signal</keyword>
<dbReference type="InterPro" id="IPR031161">
    <property type="entry name" value="Peptidase_M60_dom"/>
</dbReference>
<name>A0A8T0D8A8_9TREM</name>
<dbReference type="PANTHER" id="PTHR15730:SF5">
    <property type="entry name" value="SI:CH211-210B2.2-RELATED"/>
    <property type="match status" value="1"/>
</dbReference>
<dbReference type="SUPFAM" id="SSF49785">
    <property type="entry name" value="Galactose-binding domain-like"/>
    <property type="match status" value="1"/>
</dbReference>
<feature type="domain" description="Peptidase M60" evidence="2">
    <location>
        <begin position="321"/>
        <end position="617"/>
    </location>
</feature>
<dbReference type="InterPro" id="IPR008979">
    <property type="entry name" value="Galactose-bd-like_sf"/>
</dbReference>
<dbReference type="Gene3D" id="1.10.390.30">
    <property type="entry name" value="Peptidase M60, enhancin-like domain 3"/>
    <property type="match status" value="1"/>
</dbReference>
<dbReference type="Pfam" id="PF13402">
    <property type="entry name" value="Peptidase_M60"/>
    <property type="match status" value="1"/>
</dbReference>